<feature type="domain" description="Lipoyl-binding" evidence="10">
    <location>
        <begin position="85"/>
        <end position="161"/>
    </location>
</feature>
<evidence type="ECO:0000256" key="2">
    <source>
        <dbReference type="ARBA" id="ARBA00005194"/>
    </source>
</evidence>
<dbReference type="GO" id="GO:0003989">
    <property type="term" value="F:acetyl-CoA carboxylase activity"/>
    <property type="evidence" value="ECO:0007669"/>
    <property type="project" value="InterPro"/>
</dbReference>
<evidence type="ECO:0000256" key="1">
    <source>
        <dbReference type="ARBA" id="ARBA00003761"/>
    </source>
</evidence>
<dbReference type="CDD" id="cd06850">
    <property type="entry name" value="biotinyl_domain"/>
    <property type="match status" value="1"/>
</dbReference>
<dbReference type="PRINTS" id="PR01071">
    <property type="entry name" value="ACOABIOTINCC"/>
</dbReference>
<dbReference type="PROSITE" id="PS00188">
    <property type="entry name" value="BIOTIN"/>
    <property type="match status" value="1"/>
</dbReference>
<dbReference type="Gene3D" id="2.40.50.100">
    <property type="match status" value="1"/>
</dbReference>
<dbReference type="AlphaFoldDB" id="A0A1G6JLT2"/>
<protein>
    <recommendedName>
        <fullName evidence="3 9">Biotin carboxyl carrier protein of acetyl-CoA carboxylase</fullName>
    </recommendedName>
</protein>
<evidence type="ECO:0000256" key="8">
    <source>
        <dbReference type="ARBA" id="ARBA00023267"/>
    </source>
</evidence>
<organism evidence="11 12">
    <name type="scientific">Belnapia rosea</name>
    <dbReference type="NCBI Taxonomy" id="938405"/>
    <lineage>
        <taxon>Bacteria</taxon>
        <taxon>Pseudomonadati</taxon>
        <taxon>Pseudomonadota</taxon>
        <taxon>Alphaproteobacteria</taxon>
        <taxon>Acetobacterales</taxon>
        <taxon>Roseomonadaceae</taxon>
        <taxon>Belnapia</taxon>
    </lineage>
</organism>
<dbReference type="InterPro" id="IPR011053">
    <property type="entry name" value="Single_hybrid_motif"/>
</dbReference>
<comment type="pathway">
    <text evidence="2 9">Lipid metabolism; fatty acid biosynthesis.</text>
</comment>
<keyword evidence="4 9" id="KW-0444">Lipid biosynthesis</keyword>
<dbReference type="PROSITE" id="PS50968">
    <property type="entry name" value="BIOTINYL_LIPOYL"/>
    <property type="match status" value="1"/>
</dbReference>
<evidence type="ECO:0000256" key="5">
    <source>
        <dbReference type="ARBA" id="ARBA00022832"/>
    </source>
</evidence>
<evidence type="ECO:0000256" key="3">
    <source>
        <dbReference type="ARBA" id="ARBA00017562"/>
    </source>
</evidence>
<dbReference type="UniPathway" id="UPA00094"/>
<gene>
    <name evidence="11" type="ORF">SAMN04487779_1001207</name>
</gene>
<dbReference type="GO" id="GO:0006633">
    <property type="term" value="P:fatty acid biosynthetic process"/>
    <property type="evidence" value="ECO:0007669"/>
    <property type="project" value="UniProtKB-UniPathway"/>
</dbReference>
<keyword evidence="5 9" id="KW-0276">Fatty acid metabolism</keyword>
<dbReference type="EMBL" id="FMZX01000001">
    <property type="protein sequence ID" value="SDC19395.1"/>
    <property type="molecule type" value="Genomic_DNA"/>
</dbReference>
<keyword evidence="7 9" id="KW-0275">Fatty acid biosynthesis</keyword>
<sequence length="161" mass="16900">MSNGIQFDPEAIRALAQILRDTDLTEIELVEKDSRIRVAREPAAPAPVASWPAGMLQAPMAAPAAAPAATILASEASEVPDAKHPGLVASPMVGVAYLSPEPGQPNFVTVGAKVAQGQTLLLIEAMKTFNQIRAPRAGTVTRILIETGTPVEYGEPLLIVE</sequence>
<evidence type="ECO:0000256" key="9">
    <source>
        <dbReference type="RuleBase" id="RU364072"/>
    </source>
</evidence>
<dbReference type="GO" id="GO:0009317">
    <property type="term" value="C:acetyl-CoA carboxylase complex"/>
    <property type="evidence" value="ECO:0007669"/>
    <property type="project" value="InterPro"/>
</dbReference>
<evidence type="ECO:0000256" key="4">
    <source>
        <dbReference type="ARBA" id="ARBA00022516"/>
    </source>
</evidence>
<dbReference type="Pfam" id="PF00364">
    <property type="entry name" value="Biotin_lipoyl"/>
    <property type="match status" value="1"/>
</dbReference>
<keyword evidence="12" id="KW-1185">Reference proteome</keyword>
<dbReference type="STRING" id="938405.SAMN02927895_00393"/>
<dbReference type="PANTHER" id="PTHR45266:SF3">
    <property type="entry name" value="OXALOACETATE DECARBOXYLASE ALPHA CHAIN"/>
    <property type="match status" value="1"/>
</dbReference>
<evidence type="ECO:0000256" key="6">
    <source>
        <dbReference type="ARBA" id="ARBA00023098"/>
    </source>
</evidence>
<evidence type="ECO:0000313" key="12">
    <source>
        <dbReference type="Proteomes" id="UP000198925"/>
    </source>
</evidence>
<dbReference type="SUPFAM" id="SSF51230">
    <property type="entry name" value="Single hybrid motif"/>
    <property type="match status" value="1"/>
</dbReference>
<evidence type="ECO:0000256" key="7">
    <source>
        <dbReference type="ARBA" id="ARBA00023160"/>
    </source>
</evidence>
<dbReference type="PANTHER" id="PTHR45266">
    <property type="entry name" value="OXALOACETATE DECARBOXYLASE ALPHA CHAIN"/>
    <property type="match status" value="1"/>
</dbReference>
<comment type="function">
    <text evidence="1 9">This protein is a component of the acetyl coenzyme A carboxylase complex; first, biotin carboxylase catalyzes the carboxylation of the carrier protein and then the transcarboxylase transfers the carboxyl group to form malonyl-CoA.</text>
</comment>
<dbReference type="InterPro" id="IPR050709">
    <property type="entry name" value="Biotin_Carboxyl_Carrier/Decarb"/>
</dbReference>
<keyword evidence="6 9" id="KW-0443">Lipid metabolism</keyword>
<accession>A0A1G6JLT2</accession>
<dbReference type="InterPro" id="IPR001882">
    <property type="entry name" value="Biotin_BS"/>
</dbReference>
<keyword evidence="8 9" id="KW-0092">Biotin</keyword>
<evidence type="ECO:0000313" key="11">
    <source>
        <dbReference type="EMBL" id="SDC19395.1"/>
    </source>
</evidence>
<proteinExistence type="predicted"/>
<reference evidence="11 12" key="1">
    <citation type="submission" date="2016-10" db="EMBL/GenBank/DDBJ databases">
        <authorList>
            <person name="de Groot N.N."/>
        </authorList>
    </citation>
    <scope>NUCLEOTIDE SEQUENCE [LARGE SCALE GENOMIC DNA]</scope>
    <source>
        <strain evidence="11 12">CPCC 100156</strain>
    </source>
</reference>
<dbReference type="InterPro" id="IPR000089">
    <property type="entry name" value="Biotin_lipoyl"/>
</dbReference>
<evidence type="ECO:0000259" key="10">
    <source>
        <dbReference type="PROSITE" id="PS50968"/>
    </source>
</evidence>
<dbReference type="RefSeq" id="WP_090659628.1">
    <property type="nucleotide sequence ID" value="NZ_FMZX01000001.1"/>
</dbReference>
<dbReference type="InterPro" id="IPR001249">
    <property type="entry name" value="AcCoA_biotinCC"/>
</dbReference>
<name>A0A1G6JLT2_9PROT</name>
<dbReference type="NCBIfam" id="TIGR00531">
    <property type="entry name" value="BCCP"/>
    <property type="match status" value="1"/>
</dbReference>
<dbReference type="Proteomes" id="UP000198925">
    <property type="component" value="Unassembled WGS sequence"/>
</dbReference>